<protein>
    <recommendedName>
        <fullName evidence="2">non-specific serine/threonine protein kinase</fullName>
        <ecNumber evidence="2">2.7.11.1</ecNumber>
    </recommendedName>
</protein>
<dbReference type="GeneID" id="60923947"/>
<keyword evidence="3" id="KW-0808">Transferase</keyword>
<dbReference type="EMBL" id="WCRY01000010">
    <property type="protein sequence ID" value="KAB4482222.1"/>
    <property type="molecule type" value="Genomic_DNA"/>
</dbReference>
<keyword evidence="6 7" id="KW-0067">ATP-binding</keyword>
<keyword evidence="5 10" id="KW-0418">Kinase</keyword>
<dbReference type="PANTHER" id="PTHR43671">
    <property type="entry name" value="SERINE/THREONINE-PROTEIN KINASE NEK"/>
    <property type="match status" value="1"/>
</dbReference>
<accession>A0A0P0FJL3</accession>
<keyword evidence="4 7" id="KW-0547">Nucleotide-binding</keyword>
<dbReference type="InterPro" id="IPR008271">
    <property type="entry name" value="Ser/Thr_kinase_AS"/>
</dbReference>
<keyword evidence="8" id="KW-0472">Membrane</keyword>
<comment type="similarity">
    <text evidence="1">Belongs to the protein kinase superfamily. NEK Ser/Thr protein kinase family. NIMA subfamily.</text>
</comment>
<reference evidence="11 13" key="2">
    <citation type="submission" date="2021-06" db="EMBL/GenBank/DDBJ databases">
        <title>Interrogation of the integrated mobile genetic elements in gut-associated Bacteroides with a consensus prediction approach.</title>
        <authorList>
            <person name="Campbell D.E."/>
            <person name="Leigh J.R."/>
            <person name="Kim T."/>
            <person name="England W."/>
            <person name="Whitaker R.J."/>
            <person name="Degnan P.H."/>
        </authorList>
    </citation>
    <scope>NUCLEOTIDE SEQUENCE [LARGE SCALE GENOMIC DNA]</scope>
    <source>
        <strain evidence="11 13">WAL8669</strain>
    </source>
</reference>
<dbReference type="PROSITE" id="PS00107">
    <property type="entry name" value="PROTEIN_KINASE_ATP"/>
    <property type="match status" value="1"/>
</dbReference>
<evidence type="ECO:0000313" key="10">
    <source>
        <dbReference type="EMBL" id="KAB4482222.1"/>
    </source>
</evidence>
<evidence type="ECO:0000256" key="5">
    <source>
        <dbReference type="ARBA" id="ARBA00022777"/>
    </source>
</evidence>
<feature type="domain" description="Protein kinase" evidence="9">
    <location>
        <begin position="9"/>
        <end position="273"/>
    </location>
</feature>
<dbReference type="Pfam" id="PF00069">
    <property type="entry name" value="Pkinase"/>
    <property type="match status" value="1"/>
</dbReference>
<evidence type="ECO:0000259" key="9">
    <source>
        <dbReference type="PROSITE" id="PS50011"/>
    </source>
</evidence>
<reference evidence="10 12" key="1">
    <citation type="journal article" date="2019" name="Nat. Med.">
        <title>A library of human gut bacterial isolates paired with longitudinal multiomics data enables mechanistic microbiome research.</title>
        <authorList>
            <person name="Poyet M."/>
            <person name="Groussin M."/>
            <person name="Gibbons S.M."/>
            <person name="Avila-Pacheco J."/>
            <person name="Jiang X."/>
            <person name="Kearney S.M."/>
            <person name="Perrotta A.R."/>
            <person name="Berdy B."/>
            <person name="Zhao S."/>
            <person name="Lieberman T.D."/>
            <person name="Swanson P.K."/>
            <person name="Smith M."/>
            <person name="Roesemann S."/>
            <person name="Alexander J.E."/>
            <person name="Rich S.A."/>
            <person name="Livny J."/>
            <person name="Vlamakis H."/>
            <person name="Clish C."/>
            <person name="Bullock K."/>
            <person name="Deik A."/>
            <person name="Scott J."/>
            <person name="Pierce K.A."/>
            <person name="Xavier R.J."/>
            <person name="Alm E.J."/>
        </authorList>
    </citation>
    <scope>NUCLEOTIDE SEQUENCE [LARGE SCALE GENOMIC DNA]</scope>
    <source>
        <strain evidence="10 12">BIOML-A162</strain>
    </source>
</reference>
<dbReference type="InterPro" id="IPR017441">
    <property type="entry name" value="Protein_kinase_ATP_BS"/>
</dbReference>
<evidence type="ECO:0000313" key="11">
    <source>
        <dbReference type="EMBL" id="UYU68586.1"/>
    </source>
</evidence>
<keyword evidence="8" id="KW-0812">Transmembrane</keyword>
<organism evidence="10 12">
    <name type="scientific">Bacteroides thetaiotaomicron</name>
    <dbReference type="NCBI Taxonomy" id="818"/>
    <lineage>
        <taxon>Bacteria</taxon>
        <taxon>Pseudomonadati</taxon>
        <taxon>Bacteroidota</taxon>
        <taxon>Bacteroidia</taxon>
        <taxon>Bacteroidales</taxon>
        <taxon>Bacteroidaceae</taxon>
        <taxon>Bacteroides</taxon>
    </lineage>
</organism>
<dbReference type="GO" id="GO:0005524">
    <property type="term" value="F:ATP binding"/>
    <property type="evidence" value="ECO:0007669"/>
    <property type="project" value="UniProtKB-UniRule"/>
</dbReference>
<dbReference type="GO" id="GO:0004674">
    <property type="term" value="F:protein serine/threonine kinase activity"/>
    <property type="evidence" value="ECO:0007669"/>
    <property type="project" value="UniProtKB-KW"/>
</dbReference>
<dbReference type="SMART" id="SM00220">
    <property type="entry name" value="S_TKc"/>
    <property type="match status" value="1"/>
</dbReference>
<keyword evidence="10" id="KW-0723">Serine/threonine-protein kinase</keyword>
<gene>
    <name evidence="10" type="ORF">GAN91_12165</name>
    <name evidence="11" type="ORF">KQP68_10045</name>
</gene>
<evidence type="ECO:0000313" key="13">
    <source>
        <dbReference type="Proteomes" id="UP001156218"/>
    </source>
</evidence>
<evidence type="ECO:0000256" key="8">
    <source>
        <dbReference type="SAM" id="Phobius"/>
    </source>
</evidence>
<dbReference type="AlphaFoldDB" id="A0A0P0FJL3"/>
<dbReference type="EC" id="2.7.11.1" evidence="2"/>
<feature type="transmembrane region" description="Helical" evidence="8">
    <location>
        <begin position="281"/>
        <end position="301"/>
    </location>
</feature>
<dbReference type="PROSITE" id="PS50011">
    <property type="entry name" value="PROTEIN_KINASE_DOM"/>
    <property type="match status" value="1"/>
</dbReference>
<dbReference type="InterPro" id="IPR050660">
    <property type="entry name" value="NEK_Ser/Thr_kinase"/>
</dbReference>
<dbReference type="EMBL" id="CP083680">
    <property type="protein sequence ID" value="UYU68586.1"/>
    <property type="molecule type" value="Genomic_DNA"/>
</dbReference>
<name>A0A0P0FJL3_BACT4</name>
<dbReference type="InterPro" id="IPR011009">
    <property type="entry name" value="Kinase-like_dom_sf"/>
</dbReference>
<dbReference type="OMA" id="ARIEMEY"/>
<dbReference type="Gene3D" id="1.10.510.10">
    <property type="entry name" value="Transferase(Phosphotransferase) domain 1"/>
    <property type="match status" value="1"/>
</dbReference>
<dbReference type="Proteomes" id="UP001156218">
    <property type="component" value="Chromosome"/>
</dbReference>
<evidence type="ECO:0000256" key="2">
    <source>
        <dbReference type="ARBA" id="ARBA00012513"/>
    </source>
</evidence>
<evidence type="ECO:0000256" key="1">
    <source>
        <dbReference type="ARBA" id="ARBA00010886"/>
    </source>
</evidence>
<dbReference type="PANTHER" id="PTHR43671:SF13">
    <property type="entry name" value="SERINE_THREONINE-PROTEIN KINASE NEK2"/>
    <property type="match status" value="1"/>
</dbReference>
<dbReference type="InterPro" id="IPR000719">
    <property type="entry name" value="Prot_kinase_dom"/>
</dbReference>
<evidence type="ECO:0000256" key="3">
    <source>
        <dbReference type="ARBA" id="ARBA00022679"/>
    </source>
</evidence>
<dbReference type="SUPFAM" id="SSF56112">
    <property type="entry name" value="Protein kinase-like (PK-like)"/>
    <property type="match status" value="1"/>
</dbReference>
<dbReference type="Gene3D" id="3.30.200.20">
    <property type="entry name" value="Phosphorylase Kinase, domain 1"/>
    <property type="match status" value="1"/>
</dbReference>
<evidence type="ECO:0000256" key="4">
    <source>
        <dbReference type="ARBA" id="ARBA00022741"/>
    </source>
</evidence>
<evidence type="ECO:0000313" key="12">
    <source>
        <dbReference type="Proteomes" id="UP000436858"/>
    </source>
</evidence>
<keyword evidence="8" id="KW-1133">Transmembrane helix</keyword>
<evidence type="ECO:0000256" key="6">
    <source>
        <dbReference type="ARBA" id="ARBA00022840"/>
    </source>
</evidence>
<feature type="binding site" evidence="7">
    <location>
        <position position="39"/>
    </location>
    <ligand>
        <name>ATP</name>
        <dbReference type="ChEBI" id="CHEBI:30616"/>
    </ligand>
</feature>
<evidence type="ECO:0000256" key="7">
    <source>
        <dbReference type="PROSITE-ProRule" id="PRU10141"/>
    </source>
</evidence>
<sequence>MIGKEVLNYTIVSLIGKGGMGSVYLAEHKYIKQQKVAIKVINSDMVNDFTRQRLKEEAEHLASLNHQNIVRFHDYHIDELGSIYLIMEYADGISLDKYIQTVSGLIVEDKICPLFEPILDAVEYAHEHNIIHRDIKPANIIITKEGIPKILDFGIATIINRESVEKDDMVMGTPSYMSPEQVRGDHLDSRSDIYSLGVMLHQMLTGNAPYDTTTLTEYDINKKVVEEPLPRMRTYYKYVSDKVQKIVDKATAKEPGERYQTCDDFKKALHRVIYPPKIPKWVWTSVAAIVLLMIGGGVYFWDYNRTKVYYYKDYVEQWGVPQGIGELSSREMSHVNRLYRFEYKKHKLQRMSHVNSKENIIEDGESERNERPLDMLLYYTDKGNISRAKVLDRSGKVLYVKSYNDKLNTVIFQYDDEYGTEKTLGAQTIGYVRALEDNGVEKGKISRWLLEYDENGYVSTIRYAGFQNVLVGDAHNIYGRKYVRDEKGRVLSEHYLSFDGTPKATKWGLGMKKFYYDENDNWVKAEYLTVDGKPAYDDADGIGVYVMEYDKYGNVVYALHQDADGKLMLPKKNGVAGIKYIYDQHGFPIEASYLDIDRKACFIPNDGFSKVVRKFDDNGYIINQTFYDVDGNQCLSNDGNSSAKYINDNRGNVQEMWFYGLDGKLNEINEGYAGVKLNYDSIGNIIEYVTYGIDQKPCLKSDGTAGYKAEYNDMNLITKLVNIGVDLSPCKDNNGIVIAARDYDKRGNQIKVSFYDAGGKTLVLSNENIAGWNSVYDDNGNETERSFFDDKNNLTVCAGSCAKWISKFDEQGNETNLRYYNLSGKLMMVNGSAGANYKRDKRGNILEKIEIGTDEQLASGKLIARYKYDKFDNQIEFSVYDRNNKPALNSLDYHKYVCIYNSRNQRIEIEYYGKDGELTSYNNDKYAIQKDEYDERGYIVRTSYYGKDKQLVVSNEGWASSTREYDVLGNVLKQSFFGIDGKPTDPKVMVPEGLCRYDRWGNRIYLAAGDGKGHLIINPKTGWSIQKSEYNSRGKLLSEAYFDENEKPLISRMDGYHKAVISYTSSGNEKEKCYYDIMNKPMLCPDGYFKEVYEYNDNQQAISLSYLGVNGKSIDCKDGYSKIELTYNKDGEMESRKYTNASGRILLTQKWNGKEWVNSSPEPISRNWQQDVRKFNAELPIDFGENTKHLVASSFLVTGSNSCELSFKTPKSKYEMTEAEVNEYFASIKLVVTKIKSESLPSSVVITGILFDSKGRQLRSIRK</sequence>
<dbReference type="PROSITE" id="PS00108">
    <property type="entry name" value="PROTEIN_KINASE_ST"/>
    <property type="match status" value="1"/>
</dbReference>
<dbReference type="Proteomes" id="UP000436858">
    <property type="component" value="Unassembled WGS sequence"/>
</dbReference>
<dbReference type="CDD" id="cd14014">
    <property type="entry name" value="STKc_PknB_like"/>
    <property type="match status" value="1"/>
</dbReference>
<dbReference type="RefSeq" id="WP_011108467.1">
    <property type="nucleotide sequence ID" value="NZ_CAXKYD010000005.1"/>
</dbReference>
<proteinExistence type="inferred from homology"/>
<dbReference type="KEGG" id="btho:Btheta7330_00307"/>